<proteinExistence type="predicted"/>
<accession>A0A098E1Z3</accession>
<protein>
    <submittedName>
        <fullName evidence="1">Chromosome 3, complete genome</fullName>
    </submittedName>
</protein>
<dbReference type="AlphaFoldDB" id="A0A098E1Z3"/>
<dbReference type="Proteomes" id="UP000070720">
    <property type="component" value="Chromosome 3"/>
</dbReference>
<name>A0A098E1Z3_GIBZE</name>
<dbReference type="EMBL" id="HG970334">
    <property type="protein sequence ID" value="CEF87617.1"/>
    <property type="molecule type" value="Genomic_DNA"/>
</dbReference>
<evidence type="ECO:0000313" key="3">
    <source>
        <dbReference type="Proteomes" id="UP000070720"/>
    </source>
</evidence>
<keyword evidence="3" id="KW-1185">Reference proteome</keyword>
<accession>A0A0E0SMF4</accession>
<evidence type="ECO:0000313" key="1">
    <source>
        <dbReference type="EMBL" id="CEF87617.1"/>
    </source>
</evidence>
<sequence>MSLVAIFERDYGWLLFYRTSVMDERRGDTQHRWIQARRGVEFMQGLSLGLSLIMRKVSSGAEVDERAANSPVLWHDYINEQSSRSARNTTQQKKASTWPGMGRNPYIWQYMAHIDDSAHEFRIGSFISDW</sequence>
<gene>
    <name evidence="1" type="ORF">FGRAMPH1_01T21887</name>
</gene>
<dbReference type="EnsemblFungi" id="CEF87617">
    <property type="protein sequence ID" value="CEF87617"/>
    <property type="gene ID" value="FGRRES_20320"/>
</dbReference>
<evidence type="ECO:0000313" key="2">
    <source>
        <dbReference type="EnsemblFungi" id="CEF87617"/>
    </source>
</evidence>
<reference evidence="2" key="4">
    <citation type="submission" date="2017-01" db="UniProtKB">
        <authorList>
            <consortium name="EnsemblFungi"/>
        </authorList>
    </citation>
    <scope>IDENTIFICATION</scope>
    <source>
        <strain evidence="2">PH-1 / ATCC MYA-4620 / FGSC 9075 / NRRL 31084</strain>
    </source>
</reference>
<dbReference type="VEuPathDB" id="FungiDB:FGRAMPH1_01G21887"/>
<reference evidence="2 3" key="2">
    <citation type="journal article" date="2010" name="Nature">
        <title>Comparative genomics reveals mobile pathogenicity chromosomes in Fusarium.</title>
        <authorList>
            <person name="Ma L.J."/>
            <person name="van der Does H.C."/>
            <person name="Borkovich K.A."/>
            <person name="Coleman J.J."/>
            <person name="Daboussi M.J."/>
            <person name="Di Pietro A."/>
            <person name="Dufresne M."/>
            <person name="Freitag M."/>
            <person name="Grabherr M."/>
            <person name="Henrissat B."/>
            <person name="Houterman P.M."/>
            <person name="Kang S."/>
            <person name="Shim W.B."/>
            <person name="Woloshuk C."/>
            <person name="Xie X."/>
            <person name="Xu J.R."/>
            <person name="Antoniw J."/>
            <person name="Baker S.E."/>
            <person name="Bluhm B.H."/>
            <person name="Breakspear A."/>
            <person name="Brown D.W."/>
            <person name="Butchko R.A."/>
            <person name="Chapman S."/>
            <person name="Coulson R."/>
            <person name="Coutinho P.M."/>
            <person name="Danchin E.G."/>
            <person name="Diener A."/>
            <person name="Gale L.R."/>
            <person name="Gardiner D.M."/>
            <person name="Goff S."/>
            <person name="Hammond-Kosack K.E."/>
            <person name="Hilburn K."/>
            <person name="Hua-Van A."/>
            <person name="Jonkers W."/>
            <person name="Kazan K."/>
            <person name="Kodira C.D."/>
            <person name="Koehrsen M."/>
            <person name="Kumar L."/>
            <person name="Lee Y.H."/>
            <person name="Li L."/>
            <person name="Manners J.M."/>
            <person name="Miranda-Saavedra D."/>
            <person name="Mukherjee M."/>
            <person name="Park G."/>
            <person name="Park J."/>
            <person name="Park S.Y."/>
            <person name="Proctor R.H."/>
            <person name="Regev A."/>
            <person name="Ruiz-Roldan M.C."/>
            <person name="Sain D."/>
            <person name="Sakthikumar S."/>
            <person name="Sykes S."/>
            <person name="Schwartz D.C."/>
            <person name="Turgeon B.G."/>
            <person name="Wapinski I."/>
            <person name="Yoder O."/>
            <person name="Young S."/>
            <person name="Zeng Q."/>
            <person name="Zhou S."/>
            <person name="Galagan J."/>
            <person name="Cuomo C.A."/>
            <person name="Kistler H.C."/>
            <person name="Rep M."/>
        </authorList>
    </citation>
    <scope>GENOME REANNOTATION</scope>
    <source>
        <strain evidence="3">ATCC MYA-4620 / CBS 123657 / FGSC 9075 / NRRL 31084 / PH-1</strain>
        <strain evidence="2">PH-1 / ATCC MYA-4620 / FGSC 9075 / NRRL 31084</strain>
    </source>
</reference>
<reference evidence="2 3" key="1">
    <citation type="journal article" date="2007" name="Science">
        <title>The Fusarium graminearum genome reveals a link between localized polymorphism and pathogen specialization.</title>
        <authorList>
            <person name="Cuomo C.A."/>
            <person name="Gueldener U."/>
            <person name="Xu J.-R."/>
            <person name="Trail F."/>
            <person name="Turgeon B.G."/>
            <person name="Di Pietro A."/>
            <person name="Walton J.D."/>
            <person name="Ma L.-J."/>
            <person name="Baker S.E."/>
            <person name="Rep M."/>
            <person name="Adam G."/>
            <person name="Antoniw J."/>
            <person name="Baldwin T."/>
            <person name="Calvo S.E."/>
            <person name="Chang Y.-L."/>
            <person name="DeCaprio D."/>
            <person name="Gale L.R."/>
            <person name="Gnerre S."/>
            <person name="Goswami R.S."/>
            <person name="Hammond-Kosack K."/>
            <person name="Harris L.J."/>
            <person name="Hilburn K."/>
            <person name="Kennell J.C."/>
            <person name="Kroken S."/>
            <person name="Magnuson J.K."/>
            <person name="Mannhaupt G."/>
            <person name="Mauceli E.W."/>
            <person name="Mewes H.-W."/>
            <person name="Mitterbauer R."/>
            <person name="Muehlbauer G."/>
            <person name="Muensterkoetter M."/>
            <person name="Nelson D."/>
            <person name="O'Donnell K."/>
            <person name="Ouellet T."/>
            <person name="Qi W."/>
            <person name="Quesneville H."/>
            <person name="Roncero M.I.G."/>
            <person name="Seong K.-Y."/>
            <person name="Tetko I.V."/>
            <person name="Urban M."/>
            <person name="Waalwijk C."/>
            <person name="Ward T.J."/>
            <person name="Yao J."/>
            <person name="Birren B.W."/>
            <person name="Kistler H.C."/>
        </authorList>
    </citation>
    <scope>NUCLEOTIDE SEQUENCE [LARGE SCALE GENOMIC DNA]</scope>
    <source>
        <strain evidence="3">ATCC MYA-4620 / CBS 123657 / FGSC 9075 / NRRL 31084 / PH-1</strain>
        <strain evidence="2">PH-1 / ATCC MYA-4620 / FGSC 9075 / NRRL 31084</strain>
    </source>
</reference>
<organism evidence="1 3">
    <name type="scientific">Gibberella zeae (strain ATCC MYA-4620 / CBS 123657 / FGSC 9075 / NRRL 31084 / PH-1)</name>
    <name type="common">Wheat head blight fungus</name>
    <name type="synonym">Fusarium graminearum</name>
    <dbReference type="NCBI Taxonomy" id="229533"/>
    <lineage>
        <taxon>Eukaryota</taxon>
        <taxon>Fungi</taxon>
        <taxon>Dikarya</taxon>
        <taxon>Ascomycota</taxon>
        <taxon>Pezizomycotina</taxon>
        <taxon>Sordariomycetes</taxon>
        <taxon>Hypocreomycetidae</taxon>
        <taxon>Hypocreales</taxon>
        <taxon>Nectriaceae</taxon>
        <taxon>Fusarium</taxon>
    </lineage>
</organism>
<dbReference type="InParanoid" id="A0A098E1Z3"/>
<reference evidence="1 3" key="3">
    <citation type="journal article" date="2015" name="BMC Genomics">
        <title>The completed genome sequence of the pathogenic ascomycete fungus Fusarium graminearum.</title>
        <authorList>
            <person name="King R."/>
            <person name="Urban M."/>
            <person name="Hammond-Kosack M.C."/>
            <person name="Hassani-Pak K."/>
            <person name="Hammond-Kosack K.E."/>
        </authorList>
    </citation>
    <scope>NUCLEOTIDE SEQUENCE [LARGE SCALE GENOMIC DNA]</scope>
    <source>
        <strain evidence="3">ATCC MYA-4620 / CBS 123657 / FGSC 9075 / NRRL 31084 / PH-1</strain>
        <strain evidence="1">PH-1</strain>
    </source>
</reference>